<dbReference type="PANTHER" id="PTHR28208:SF3">
    <property type="entry name" value="PHOSPHATIDATE PHOSPHATASE APP1"/>
    <property type="match status" value="1"/>
</dbReference>
<dbReference type="InterPro" id="IPR019236">
    <property type="entry name" value="APP1_cat"/>
</dbReference>
<feature type="region of interest" description="Disordered" evidence="1">
    <location>
        <begin position="189"/>
        <end position="221"/>
    </location>
</feature>
<organism evidence="3 4">
    <name type="scientific">Coemansia thaxteri</name>
    <dbReference type="NCBI Taxonomy" id="2663907"/>
    <lineage>
        <taxon>Eukaryota</taxon>
        <taxon>Fungi</taxon>
        <taxon>Fungi incertae sedis</taxon>
        <taxon>Zoopagomycota</taxon>
        <taxon>Kickxellomycotina</taxon>
        <taxon>Kickxellomycetes</taxon>
        <taxon>Kickxellales</taxon>
        <taxon>Kickxellaceae</taxon>
        <taxon>Coemansia</taxon>
    </lineage>
</organism>
<evidence type="ECO:0000256" key="1">
    <source>
        <dbReference type="SAM" id="MobiDB-lite"/>
    </source>
</evidence>
<sequence length="845" mass="93875">MSNQRNPESLKQMFKGLWSQYSSGGGAPSNDNATARGTTDLVAQPVEEMLLFPTFAYRDERLKVWRVQVRGWAYCRNPSTRRVRLAAALIRRFIRVPPGSEPDQLLVDRVSYLFAAQPVSSDLVKVAMAGIAEPAPFELHTTRNHIIHPPVASNASSGSRSLPPPVSKSSSDPRPVNLLDAPIVLTTNFDPTNDNGIKGPQSTPHHSAHRSSQHPAGNGHARVVRNPFVGVEPTIIQKALQIDAFSWQNLILDEGLFQGEILLGYNELEWLIQSYEASHTHNSNAHSHLRQRSLSESLPPAKPKRGIDFSKRLSRRRLVELRGKLFSWHEEQIVSGLAHLIEPRGVSIISDIDDTIKASNITAQKRIVLETAFARPMKAVPGMSELYRDWYRLGCEFHYVSNSPWQLYPSLDHFFHTYKFPPGSAHLRSFDPNDLLSIKNYTGTPQLKRDTIELLFSILPNRKYVLVGDCGEHDLETYTELARRFPSQVLRIYIRDVFAPMSVAAVTTDTAIAGNTVGQGGLIPYGIVPPTASRPAMKNKMNSDESDLEADLMRFDLSEDDHAASGNCSESDIDSQKMKRPAPPPVPPKPSHLQQHPPTGSVPPPKPPRRTNAIDNCNRWPQQFPGAFESPEETPPYCQPNNVPLDPSPPPLDNLTAAERIESQISQVREQAEEWLAFYAQKFYVAQTQSFLRCSHLFMPTVEKNMHIIDYEAVSASAAAAFTTADDSQVPPPHHSHLAGSALLHHAHSTPALPTRTLSNGPPPPPISSVMSSLGSFSIPKPPPPEAQLARTSRRLLLWKRYQLATQGLPPDLCRLFVDASDISQDFELFDSLIPDTMKNGIPSE</sequence>
<feature type="region of interest" description="Disordered" evidence="1">
    <location>
        <begin position="561"/>
        <end position="615"/>
    </location>
</feature>
<dbReference type="OrthoDB" id="2117591at2759"/>
<dbReference type="InterPro" id="IPR052935">
    <property type="entry name" value="Mg2+_PAP"/>
</dbReference>
<dbReference type="AlphaFoldDB" id="A0A9W8BFG7"/>
<dbReference type="PANTHER" id="PTHR28208">
    <property type="entry name" value="PHOSPHATIDATE PHOSPHATASE APP1"/>
    <property type="match status" value="1"/>
</dbReference>
<dbReference type="GO" id="GO:0008195">
    <property type="term" value="F:phosphatidate phosphatase activity"/>
    <property type="evidence" value="ECO:0007669"/>
    <property type="project" value="InterPro"/>
</dbReference>
<gene>
    <name evidence="3" type="ORF">H4R26_001975</name>
</gene>
<feature type="domain" description="Phosphatidate phosphatase APP1 catalytic" evidence="2">
    <location>
        <begin position="346"/>
        <end position="496"/>
    </location>
</feature>
<feature type="compositionally biased region" description="Pro residues" evidence="1">
    <location>
        <begin position="581"/>
        <end position="590"/>
    </location>
</feature>
<accession>A0A9W8BFG7</accession>
<feature type="region of interest" description="Disordered" evidence="1">
    <location>
        <begin position="283"/>
        <end position="302"/>
    </location>
</feature>
<evidence type="ECO:0000259" key="2">
    <source>
        <dbReference type="Pfam" id="PF09949"/>
    </source>
</evidence>
<keyword evidence="4" id="KW-1185">Reference proteome</keyword>
<reference evidence="3" key="1">
    <citation type="submission" date="2022-07" db="EMBL/GenBank/DDBJ databases">
        <title>Phylogenomic reconstructions and comparative analyses of Kickxellomycotina fungi.</title>
        <authorList>
            <person name="Reynolds N.K."/>
            <person name="Stajich J.E."/>
            <person name="Barry K."/>
            <person name="Grigoriev I.V."/>
            <person name="Crous P."/>
            <person name="Smith M.E."/>
        </authorList>
    </citation>
    <scope>NUCLEOTIDE SEQUENCE</scope>
    <source>
        <strain evidence="3">IMI 214461</strain>
    </source>
</reference>
<protein>
    <recommendedName>
        <fullName evidence="2">Phosphatidate phosphatase APP1 catalytic domain-containing protein</fullName>
    </recommendedName>
</protein>
<evidence type="ECO:0000313" key="4">
    <source>
        <dbReference type="Proteomes" id="UP001150907"/>
    </source>
</evidence>
<dbReference type="Proteomes" id="UP001150907">
    <property type="component" value="Unassembled WGS sequence"/>
</dbReference>
<evidence type="ECO:0000313" key="3">
    <source>
        <dbReference type="EMBL" id="KAJ2005393.1"/>
    </source>
</evidence>
<proteinExistence type="predicted"/>
<dbReference type="Pfam" id="PF09949">
    <property type="entry name" value="APP1_cat"/>
    <property type="match status" value="1"/>
</dbReference>
<comment type="caution">
    <text evidence="3">The sequence shown here is derived from an EMBL/GenBank/DDBJ whole genome shotgun (WGS) entry which is preliminary data.</text>
</comment>
<name>A0A9W8BFG7_9FUNG</name>
<feature type="compositionally biased region" description="Polar residues" evidence="1">
    <location>
        <begin position="189"/>
        <end position="205"/>
    </location>
</feature>
<feature type="region of interest" description="Disordered" evidence="1">
    <location>
        <begin position="752"/>
        <end position="775"/>
    </location>
</feature>
<feature type="region of interest" description="Disordered" evidence="1">
    <location>
        <begin position="148"/>
        <end position="177"/>
    </location>
</feature>
<dbReference type="EMBL" id="JANBQF010000104">
    <property type="protein sequence ID" value="KAJ2005393.1"/>
    <property type="molecule type" value="Genomic_DNA"/>
</dbReference>